<evidence type="ECO:0000256" key="2">
    <source>
        <dbReference type="SAM" id="MobiDB-lite"/>
    </source>
</evidence>
<feature type="region of interest" description="Disordered" evidence="2">
    <location>
        <begin position="109"/>
        <end position="140"/>
    </location>
</feature>
<gene>
    <name evidence="4" type="ORF">B2J77_10555</name>
</gene>
<dbReference type="SUPFAM" id="SSF48295">
    <property type="entry name" value="TrpR-like"/>
    <property type="match status" value="1"/>
</dbReference>
<dbReference type="InterPro" id="IPR009057">
    <property type="entry name" value="Homeodomain-like_sf"/>
</dbReference>
<evidence type="ECO:0000259" key="3">
    <source>
        <dbReference type="Pfam" id="PF13518"/>
    </source>
</evidence>
<dbReference type="SUPFAM" id="SSF46689">
    <property type="entry name" value="Homeodomain-like"/>
    <property type="match status" value="1"/>
</dbReference>
<keyword evidence="5" id="KW-1185">Reference proteome</keyword>
<dbReference type="InterPro" id="IPR052057">
    <property type="entry name" value="IS150/IS1296_orfA-like"/>
</dbReference>
<sequence length="180" mass="20456">MTKYNLALKQALIEECLSAPSIHEVALKHDLSPSMLRRWVKGYEKHGAAGLSAKYSRYDAQFKLKVLQCIEQEGLSAQQACIQFDIRGPSSIRQWKRLYDQGGVEALHPHHTRELSMPRKPSKKTSASPPTASDSDLTPEQMLEELEYLRAENAYLKKLDALIQADPRTAQARKRRLSRV</sequence>
<dbReference type="InterPro" id="IPR036388">
    <property type="entry name" value="WH-like_DNA-bd_sf"/>
</dbReference>
<name>A0ABM6J2L1_9PSED</name>
<comment type="similarity">
    <text evidence="1">Belongs to the IS150/IS1296 orfA family.</text>
</comment>
<dbReference type="Gene3D" id="1.10.10.10">
    <property type="entry name" value="Winged helix-like DNA-binding domain superfamily/Winged helix DNA-binding domain"/>
    <property type="match status" value="2"/>
</dbReference>
<evidence type="ECO:0000313" key="5">
    <source>
        <dbReference type="Proteomes" id="UP000191010"/>
    </source>
</evidence>
<feature type="compositionally biased region" description="Polar residues" evidence="2">
    <location>
        <begin position="124"/>
        <end position="138"/>
    </location>
</feature>
<protein>
    <recommendedName>
        <fullName evidence="3">Insertion element IS150 protein InsJ-like helix-turn-helix domain-containing protein</fullName>
    </recommendedName>
</protein>
<dbReference type="PANTHER" id="PTHR33795">
    <property type="entry name" value="INSERTION ELEMENT IS150 PROTEIN INSJ"/>
    <property type="match status" value="1"/>
</dbReference>
<accession>A0ABM6J2L1</accession>
<proteinExistence type="inferred from homology"/>
<dbReference type="Proteomes" id="UP000191010">
    <property type="component" value="Chromosome"/>
</dbReference>
<reference evidence="4 5" key="1">
    <citation type="submission" date="2017-02" db="EMBL/GenBank/DDBJ databases">
        <authorList>
            <person name="Guo L."/>
        </authorList>
    </citation>
    <scope>NUCLEOTIDE SEQUENCE [LARGE SCALE GENOMIC DNA]</scope>
    <source>
        <strain evidence="4 5">PRS09-11288</strain>
    </source>
</reference>
<feature type="domain" description="Insertion element IS150 protein InsJ-like helix-turn-helix" evidence="3">
    <location>
        <begin position="62"/>
        <end position="113"/>
    </location>
</feature>
<organism evidence="4 5">
    <name type="scientific">Pseudomonas parafulva</name>
    <dbReference type="NCBI Taxonomy" id="157782"/>
    <lineage>
        <taxon>Bacteria</taxon>
        <taxon>Pseudomonadati</taxon>
        <taxon>Pseudomonadota</taxon>
        <taxon>Gammaproteobacteria</taxon>
        <taxon>Pseudomonadales</taxon>
        <taxon>Pseudomonadaceae</taxon>
        <taxon>Pseudomonas</taxon>
    </lineage>
</organism>
<feature type="domain" description="Insertion element IS150 protein InsJ-like helix-turn-helix" evidence="3">
    <location>
        <begin position="12"/>
        <end position="54"/>
    </location>
</feature>
<dbReference type="InterPro" id="IPR055247">
    <property type="entry name" value="InsJ-like_HTH"/>
</dbReference>
<dbReference type="InterPro" id="IPR010921">
    <property type="entry name" value="Trp_repressor/repl_initiator"/>
</dbReference>
<evidence type="ECO:0000313" key="4">
    <source>
        <dbReference type="EMBL" id="AQW68620.1"/>
    </source>
</evidence>
<dbReference type="PANTHER" id="PTHR33795:SF1">
    <property type="entry name" value="INSERTION ELEMENT IS150 PROTEIN INSJ"/>
    <property type="match status" value="1"/>
</dbReference>
<dbReference type="EMBL" id="CP019952">
    <property type="protein sequence ID" value="AQW68620.1"/>
    <property type="molecule type" value="Genomic_DNA"/>
</dbReference>
<dbReference type="Pfam" id="PF13518">
    <property type="entry name" value="HTH_28"/>
    <property type="match status" value="2"/>
</dbReference>
<evidence type="ECO:0000256" key="1">
    <source>
        <dbReference type="ARBA" id="ARBA00038232"/>
    </source>
</evidence>